<accession>A0ACB9QX20</accession>
<evidence type="ECO:0000313" key="2">
    <source>
        <dbReference type="Proteomes" id="UP001057402"/>
    </source>
</evidence>
<evidence type="ECO:0000313" key="1">
    <source>
        <dbReference type="EMBL" id="KAI4371382.1"/>
    </source>
</evidence>
<protein>
    <submittedName>
        <fullName evidence="1">Uncharacterized protein</fullName>
    </submittedName>
</protein>
<dbReference type="Proteomes" id="UP001057402">
    <property type="component" value="Chromosome 5"/>
</dbReference>
<gene>
    <name evidence="1" type="ORF">MLD38_019624</name>
</gene>
<sequence>MKENPRHLSILGMLLALSCCLLLSQSAPAPAHPLVTDSSYDYDSSATAECLAEPGSTAYKGGIIVNPEFSNSTAGWTVFGKGAIELRRSPESNVFMVALHRKASRDSFSQRVFLEEGNHYSFSAWIQVSKGTEAVAAMFRTSEGVFVSGGSVVANQGCWSLLKGGIFANSSGPADVLFESRNTSIDLFIDNVSLQPFSKKQWRSHQDERIKKVRKSEVTFRVIDCNGTEVRGAIISVKQTKTEFPFGCGLNFHILDSEEYRNWFSARFKYTTFTNSMKWYSTEVKRGIENYAVADAMVAFAEENGIRIRGHNIFWDDPKYQPEWVKTLSGEELRAAAERRINSVVTRYNGRLIAWDVVNENLHFSFFEDKLGKNTSAAYFSTAYSLDPSSRMFMNEYNTIEYSGDVTAGPSNYLKRLKGILTYPGNDRLLPGIGVEGHFGQGQPNLAYIRSSLDILATAGIPIWMTEVDVGKGPGQDEYLEQVLREGFSHPAVEGIIMFAGPESAGFNVTTLADRNFKNTPAGEAVDRLIEEWRTGSFETRTDDQGSFKTALYHGEYEIRVENPVWRSSTVTKVEVKKALRGRTIDIKIGP</sequence>
<keyword evidence="2" id="KW-1185">Reference proteome</keyword>
<organism evidence="1 2">
    <name type="scientific">Melastoma candidum</name>
    <dbReference type="NCBI Taxonomy" id="119954"/>
    <lineage>
        <taxon>Eukaryota</taxon>
        <taxon>Viridiplantae</taxon>
        <taxon>Streptophyta</taxon>
        <taxon>Embryophyta</taxon>
        <taxon>Tracheophyta</taxon>
        <taxon>Spermatophyta</taxon>
        <taxon>Magnoliopsida</taxon>
        <taxon>eudicotyledons</taxon>
        <taxon>Gunneridae</taxon>
        <taxon>Pentapetalae</taxon>
        <taxon>rosids</taxon>
        <taxon>malvids</taxon>
        <taxon>Myrtales</taxon>
        <taxon>Melastomataceae</taxon>
        <taxon>Melastomatoideae</taxon>
        <taxon>Melastomateae</taxon>
        <taxon>Melastoma</taxon>
    </lineage>
</organism>
<comment type="caution">
    <text evidence="1">The sequence shown here is derived from an EMBL/GenBank/DDBJ whole genome shotgun (WGS) entry which is preliminary data.</text>
</comment>
<dbReference type="EMBL" id="CM042884">
    <property type="protein sequence ID" value="KAI4371382.1"/>
    <property type="molecule type" value="Genomic_DNA"/>
</dbReference>
<proteinExistence type="predicted"/>
<reference evidence="2" key="1">
    <citation type="journal article" date="2023" name="Front. Plant Sci.">
        <title>Chromosomal-level genome assembly of Melastoma candidum provides insights into trichome evolution.</title>
        <authorList>
            <person name="Zhong Y."/>
            <person name="Wu W."/>
            <person name="Sun C."/>
            <person name="Zou P."/>
            <person name="Liu Y."/>
            <person name="Dai S."/>
            <person name="Zhou R."/>
        </authorList>
    </citation>
    <scope>NUCLEOTIDE SEQUENCE [LARGE SCALE GENOMIC DNA]</scope>
</reference>
<name>A0ACB9QX20_9MYRT</name>